<comment type="subcellular location">
    <subcellularLocation>
        <location evidence="1">Cell membrane</location>
        <topology evidence="1">Multi-pass membrane protein</topology>
    </subcellularLocation>
</comment>
<protein>
    <submittedName>
        <fullName evidence="7">CidA/LrgA family protein</fullName>
    </submittedName>
</protein>
<keyword evidence="4 6" id="KW-1133">Transmembrane helix</keyword>
<feature type="transmembrane region" description="Helical" evidence="6">
    <location>
        <begin position="34"/>
        <end position="50"/>
    </location>
</feature>
<dbReference type="Pfam" id="PF03788">
    <property type="entry name" value="LrgA"/>
    <property type="match status" value="1"/>
</dbReference>
<sequence length="127" mass="12953">MRAPHTPPVLLGLAVLLALQLVGTAAVALLHLPVPGAVAGLVLLVALGAWRRTRSVPRLAAPAGNPLLAHLQLLFVPPGVGALLELSHLARNALPLALAVGASFVAGLLVAGRLLQGLLARHQERSA</sequence>
<accession>A0ABP9HBG2</accession>
<dbReference type="EMBL" id="BAABIL010000078">
    <property type="protein sequence ID" value="GAA4966507.1"/>
    <property type="molecule type" value="Genomic_DNA"/>
</dbReference>
<gene>
    <name evidence="7" type="ORF">GCM10023225_06800</name>
</gene>
<keyword evidence="5 6" id="KW-0472">Membrane</keyword>
<evidence type="ECO:0000256" key="3">
    <source>
        <dbReference type="ARBA" id="ARBA00022692"/>
    </source>
</evidence>
<organism evidence="7 8">
    <name type="scientific">Kineococcus glutinatus</name>
    <dbReference type="NCBI Taxonomy" id="1070872"/>
    <lineage>
        <taxon>Bacteria</taxon>
        <taxon>Bacillati</taxon>
        <taxon>Actinomycetota</taxon>
        <taxon>Actinomycetes</taxon>
        <taxon>Kineosporiales</taxon>
        <taxon>Kineosporiaceae</taxon>
        <taxon>Kineococcus</taxon>
    </lineage>
</organism>
<evidence type="ECO:0000256" key="6">
    <source>
        <dbReference type="SAM" id="Phobius"/>
    </source>
</evidence>
<keyword evidence="2" id="KW-1003">Cell membrane</keyword>
<name>A0ABP9HBG2_9ACTN</name>
<dbReference type="PANTHER" id="PTHR33931">
    <property type="entry name" value="HOLIN-LIKE PROTEIN CIDA-RELATED"/>
    <property type="match status" value="1"/>
</dbReference>
<dbReference type="InterPro" id="IPR005538">
    <property type="entry name" value="LrgA/CidA"/>
</dbReference>
<evidence type="ECO:0000256" key="5">
    <source>
        <dbReference type="ARBA" id="ARBA00023136"/>
    </source>
</evidence>
<evidence type="ECO:0000256" key="1">
    <source>
        <dbReference type="ARBA" id="ARBA00004651"/>
    </source>
</evidence>
<keyword evidence="3 6" id="KW-0812">Transmembrane</keyword>
<dbReference type="RefSeq" id="WP_345710935.1">
    <property type="nucleotide sequence ID" value="NZ_BAABIL010000078.1"/>
</dbReference>
<proteinExistence type="predicted"/>
<feature type="transmembrane region" description="Helical" evidence="6">
    <location>
        <begin position="96"/>
        <end position="115"/>
    </location>
</feature>
<evidence type="ECO:0000256" key="4">
    <source>
        <dbReference type="ARBA" id="ARBA00022989"/>
    </source>
</evidence>
<keyword evidence="8" id="KW-1185">Reference proteome</keyword>
<evidence type="ECO:0000256" key="2">
    <source>
        <dbReference type="ARBA" id="ARBA00022475"/>
    </source>
</evidence>
<feature type="transmembrane region" description="Helical" evidence="6">
    <location>
        <begin position="71"/>
        <end position="90"/>
    </location>
</feature>
<dbReference type="PANTHER" id="PTHR33931:SF2">
    <property type="entry name" value="HOLIN-LIKE PROTEIN CIDA"/>
    <property type="match status" value="1"/>
</dbReference>
<comment type="caution">
    <text evidence="7">The sequence shown here is derived from an EMBL/GenBank/DDBJ whole genome shotgun (WGS) entry which is preliminary data.</text>
</comment>
<evidence type="ECO:0000313" key="7">
    <source>
        <dbReference type="EMBL" id="GAA4966507.1"/>
    </source>
</evidence>
<dbReference type="Proteomes" id="UP001501195">
    <property type="component" value="Unassembled WGS sequence"/>
</dbReference>
<evidence type="ECO:0000313" key="8">
    <source>
        <dbReference type="Proteomes" id="UP001501195"/>
    </source>
</evidence>
<reference evidence="8" key="1">
    <citation type="journal article" date="2019" name="Int. J. Syst. Evol. Microbiol.">
        <title>The Global Catalogue of Microorganisms (GCM) 10K type strain sequencing project: providing services to taxonomists for standard genome sequencing and annotation.</title>
        <authorList>
            <consortium name="The Broad Institute Genomics Platform"/>
            <consortium name="The Broad Institute Genome Sequencing Center for Infectious Disease"/>
            <person name="Wu L."/>
            <person name="Ma J."/>
        </authorList>
    </citation>
    <scope>NUCLEOTIDE SEQUENCE [LARGE SCALE GENOMIC DNA]</scope>
    <source>
        <strain evidence="8">JCM 18126</strain>
    </source>
</reference>